<dbReference type="Pfam" id="PF01464">
    <property type="entry name" value="SLT"/>
    <property type="match status" value="1"/>
</dbReference>
<proteinExistence type="inferred from homology"/>
<keyword evidence="5" id="KW-1185">Reference proteome</keyword>
<dbReference type="CDD" id="cd13403">
    <property type="entry name" value="MLTF-like"/>
    <property type="match status" value="1"/>
</dbReference>
<evidence type="ECO:0000256" key="2">
    <source>
        <dbReference type="SAM" id="SignalP"/>
    </source>
</evidence>
<gene>
    <name evidence="4" type="ORF">C7379_10915</name>
</gene>
<feature type="signal peptide" evidence="2">
    <location>
        <begin position="1"/>
        <end position="17"/>
    </location>
</feature>
<organism evidence="4 5">
    <name type="scientific">Hallella colorans</name>
    <dbReference type="NCBI Taxonomy" id="1703337"/>
    <lineage>
        <taxon>Bacteria</taxon>
        <taxon>Pseudomonadati</taxon>
        <taxon>Bacteroidota</taxon>
        <taxon>Bacteroidia</taxon>
        <taxon>Bacteroidales</taxon>
        <taxon>Prevotellaceae</taxon>
        <taxon>Hallella</taxon>
    </lineage>
</organism>
<dbReference type="EMBL" id="QENY01000009">
    <property type="protein sequence ID" value="PVX53676.1"/>
    <property type="molecule type" value="Genomic_DNA"/>
</dbReference>
<evidence type="ECO:0000259" key="3">
    <source>
        <dbReference type="Pfam" id="PF01464"/>
    </source>
</evidence>
<dbReference type="InterPro" id="IPR023346">
    <property type="entry name" value="Lysozyme-like_dom_sf"/>
</dbReference>
<accession>A0A2U0U7S4</accession>
<dbReference type="Gene3D" id="1.10.530.10">
    <property type="match status" value="1"/>
</dbReference>
<name>A0A2U0U7S4_9BACT</name>
<evidence type="ECO:0000256" key="1">
    <source>
        <dbReference type="ARBA" id="ARBA00007734"/>
    </source>
</evidence>
<dbReference type="AlphaFoldDB" id="A0A2U0U7S4"/>
<dbReference type="InterPro" id="IPR008258">
    <property type="entry name" value="Transglycosylase_SLT_dom_1"/>
</dbReference>
<dbReference type="Gene3D" id="3.40.190.10">
    <property type="entry name" value="Periplasmic binding protein-like II"/>
    <property type="match status" value="1"/>
</dbReference>
<dbReference type="PANTHER" id="PTHR37423:SF2">
    <property type="entry name" value="MEMBRANE-BOUND LYTIC MUREIN TRANSGLYCOSYLASE C"/>
    <property type="match status" value="1"/>
</dbReference>
<evidence type="ECO:0000313" key="5">
    <source>
        <dbReference type="Proteomes" id="UP000245870"/>
    </source>
</evidence>
<sequence>MRHLIPTFFLLLSFALASCDSQQRSEVTPWGTQIGVDSIPQGDSFGFDDIVSNGEMIVLTMSGPDTYFDYHGRGMGLQYMLCEKFAQAIGVSLRVELCKDTTEIISRLKAGDGDIAAIQLPQSIKGLSFAGARVDTLKTAWAVQKGNAELVDALNQWFKPQMIAEVAQRERFLLSTKAIKRRVYSPMLDRAGGVISRFDHYFKYYASLARWDWRLMAAQCYQESTFDPNARSWAGACGLMQIMPGTAAHLGLEKSRLMEPEDNIAAAAKYIRELNGLFRDVPASERVSYVLASYNGGHYHVRDAMNLARKYGKNPNRWADVQEFILKLSSPTFYKDNVVKYGYLRGSETVDYVSKIHARWAQYRGVARGGGFSFPQTMPERSKRGNRWHI</sequence>
<dbReference type="Proteomes" id="UP000245870">
    <property type="component" value="Unassembled WGS sequence"/>
</dbReference>
<feature type="domain" description="Transglycosylase SLT" evidence="3">
    <location>
        <begin position="201"/>
        <end position="313"/>
    </location>
</feature>
<dbReference type="PROSITE" id="PS51257">
    <property type="entry name" value="PROKAR_LIPOPROTEIN"/>
    <property type="match status" value="1"/>
</dbReference>
<dbReference type="PANTHER" id="PTHR37423">
    <property type="entry name" value="SOLUBLE LYTIC MUREIN TRANSGLYCOSYLASE-RELATED"/>
    <property type="match status" value="1"/>
</dbReference>
<keyword evidence="2" id="KW-0732">Signal</keyword>
<comment type="caution">
    <text evidence="4">The sequence shown here is derived from an EMBL/GenBank/DDBJ whole genome shotgun (WGS) entry which is preliminary data.</text>
</comment>
<reference evidence="4 5" key="1">
    <citation type="submission" date="2018-05" db="EMBL/GenBank/DDBJ databases">
        <title>Genomic Encyclopedia of Type Strains, Phase IV (KMG-IV): sequencing the most valuable type-strain genomes for metagenomic binning, comparative biology and taxonomic classification.</title>
        <authorList>
            <person name="Goeker M."/>
        </authorList>
    </citation>
    <scope>NUCLEOTIDE SEQUENCE [LARGE SCALE GENOMIC DNA]</scope>
    <source>
        <strain evidence="4 5">DSM 100333</strain>
    </source>
</reference>
<dbReference type="SUPFAM" id="SSF53955">
    <property type="entry name" value="Lysozyme-like"/>
    <property type="match status" value="1"/>
</dbReference>
<protein>
    <submittedName>
        <fullName evidence="4">Membrane-bound lytic murein transglycosylase F</fullName>
    </submittedName>
</protein>
<comment type="similarity">
    <text evidence="1">Belongs to the transglycosylase Slt family.</text>
</comment>
<dbReference type="RefSeq" id="WP_116616433.1">
    <property type="nucleotide sequence ID" value="NZ_QENY01000009.1"/>
</dbReference>
<feature type="chain" id="PRO_5015576918" evidence="2">
    <location>
        <begin position="18"/>
        <end position="390"/>
    </location>
</feature>
<dbReference type="OrthoDB" id="9815002at2"/>
<evidence type="ECO:0000313" key="4">
    <source>
        <dbReference type="EMBL" id="PVX53676.1"/>
    </source>
</evidence>